<evidence type="ECO:0000256" key="1">
    <source>
        <dbReference type="SAM" id="MobiDB-lite"/>
    </source>
</evidence>
<feature type="compositionally biased region" description="Basic and acidic residues" evidence="1">
    <location>
        <begin position="302"/>
        <end position="311"/>
    </location>
</feature>
<dbReference type="InterPro" id="IPR040194">
    <property type="entry name" value="Cwf19-like"/>
</dbReference>
<dbReference type="GO" id="GO:0061632">
    <property type="term" value="F:RNA lariat debranching enzyme activator activity"/>
    <property type="evidence" value="ECO:0007669"/>
    <property type="project" value="TreeGrafter"/>
</dbReference>
<dbReference type="GO" id="GO:0000398">
    <property type="term" value="P:mRNA splicing, via spliceosome"/>
    <property type="evidence" value="ECO:0007669"/>
    <property type="project" value="TreeGrafter"/>
</dbReference>
<gene>
    <name evidence="3" type="ORF">TTEB3V08_LOCUS4085</name>
</gene>
<organism evidence="3">
    <name type="scientific">Timema tahoe</name>
    <dbReference type="NCBI Taxonomy" id="61484"/>
    <lineage>
        <taxon>Eukaryota</taxon>
        <taxon>Metazoa</taxon>
        <taxon>Ecdysozoa</taxon>
        <taxon>Arthropoda</taxon>
        <taxon>Hexapoda</taxon>
        <taxon>Insecta</taxon>
        <taxon>Pterygota</taxon>
        <taxon>Neoptera</taxon>
        <taxon>Polyneoptera</taxon>
        <taxon>Phasmatodea</taxon>
        <taxon>Timematodea</taxon>
        <taxon>Timematoidea</taxon>
        <taxon>Timematidae</taxon>
        <taxon>Timema</taxon>
    </lineage>
</organism>
<feature type="domain" description="Cwf19-like C-terminal" evidence="2">
    <location>
        <begin position="310"/>
        <end position="427"/>
    </location>
</feature>
<dbReference type="InterPro" id="IPR036265">
    <property type="entry name" value="HIT-like_sf"/>
</dbReference>
<dbReference type="Gene3D" id="3.30.428.10">
    <property type="entry name" value="HIT-like"/>
    <property type="match status" value="1"/>
</dbReference>
<protein>
    <recommendedName>
        <fullName evidence="2">Cwf19-like C-terminal domain-containing protein</fullName>
    </recommendedName>
</protein>
<evidence type="ECO:0000313" key="3">
    <source>
        <dbReference type="EMBL" id="CAD7456043.1"/>
    </source>
</evidence>
<dbReference type="GO" id="GO:0071014">
    <property type="term" value="C:post-mRNA release spliceosomal complex"/>
    <property type="evidence" value="ECO:0007669"/>
    <property type="project" value="TreeGrafter"/>
</dbReference>
<proteinExistence type="predicted"/>
<dbReference type="CDD" id="cd07380">
    <property type="entry name" value="MPP_CWF19_N"/>
    <property type="match status" value="1"/>
</dbReference>
<dbReference type="EMBL" id="OE001121">
    <property type="protein sequence ID" value="CAD7456043.1"/>
    <property type="molecule type" value="Genomic_DNA"/>
</dbReference>
<dbReference type="SUPFAM" id="SSF54197">
    <property type="entry name" value="HIT-like"/>
    <property type="match status" value="1"/>
</dbReference>
<sequence>MSNSRRPKILVCGDVDGKFKTLFTKVENINTKSGPFDFLLCVGDFFGSSTDSWTPYKDGKLSVPIGTYVLGPSTVGHGALYPDMNGGELAPNVSYLGKRGLFTTSSGLKIAYVSGIETNSKEPPQEHTFVEADVTSVRDICYKGRPSFRGVDILVTSVWPKDIVHINVDLRQTADSWLLSWLATQIKPRYHFCASKTVYYERPPYSNFNSSGDTAVHATRFIALAKVGNEGKQKWLYAANLEPIDKMLAKELYQQTTDQTECPYSGNMLSPHINKKPEEPTQFFYDMNHSDDGDNRRKRSRKNDDGPERKQRPVFDQATCWFCLQSPDVEKHLVISIGDEAYLALAKGGLVPEHLLILPVTHHQSLSDVPEAVAKEIKKFKSALKKYFKTQEKVPVFFERNYKTSHLQMQVVPVHVKLADQLKEMFQRRGARFLWTCSSAACDRETRSKVKVTPDLLQRCLCQRLGARFLWTCSSTARDRN</sequence>
<dbReference type="PANTHER" id="PTHR12072:SF4">
    <property type="entry name" value="CWF19-LIKE PROTEIN 1"/>
    <property type="match status" value="1"/>
</dbReference>
<accession>A0A7R9FNI5</accession>
<feature type="region of interest" description="Disordered" evidence="1">
    <location>
        <begin position="282"/>
        <end position="311"/>
    </location>
</feature>
<name>A0A7R9FNI5_9NEOP</name>
<dbReference type="InterPro" id="IPR006768">
    <property type="entry name" value="Cwf19-like_C_dom-1"/>
</dbReference>
<dbReference type="Pfam" id="PF04677">
    <property type="entry name" value="CwfJ_C_1"/>
    <property type="match status" value="1"/>
</dbReference>
<reference evidence="3" key="1">
    <citation type="submission" date="2020-11" db="EMBL/GenBank/DDBJ databases">
        <authorList>
            <person name="Tran Van P."/>
        </authorList>
    </citation>
    <scope>NUCLEOTIDE SEQUENCE</scope>
</reference>
<evidence type="ECO:0000259" key="2">
    <source>
        <dbReference type="Pfam" id="PF04677"/>
    </source>
</evidence>
<dbReference type="PANTHER" id="PTHR12072">
    <property type="entry name" value="CWF19, CELL CYCLE CONTROL PROTEIN"/>
    <property type="match status" value="1"/>
</dbReference>
<dbReference type="AlphaFoldDB" id="A0A7R9FNI5"/>